<feature type="transmembrane region" description="Helical" evidence="8">
    <location>
        <begin position="342"/>
        <end position="366"/>
    </location>
</feature>
<dbReference type="SMART" id="SM00387">
    <property type="entry name" value="HATPase_c"/>
    <property type="match status" value="1"/>
</dbReference>
<evidence type="ECO:0000313" key="10">
    <source>
        <dbReference type="EMBL" id="MCY9764323.1"/>
    </source>
</evidence>
<evidence type="ECO:0000256" key="2">
    <source>
        <dbReference type="ARBA" id="ARBA00012438"/>
    </source>
</evidence>
<dbReference type="GeneID" id="94491342"/>
<keyword evidence="4" id="KW-0547">Nucleotide-binding</keyword>
<dbReference type="EC" id="2.7.13.3" evidence="2"/>
<keyword evidence="5 10" id="KW-0418">Kinase</keyword>
<dbReference type="PANTHER" id="PTHR24421:SF60">
    <property type="entry name" value="SENSOR HISTIDINE KINASE COMP"/>
    <property type="match status" value="1"/>
</dbReference>
<feature type="transmembrane region" description="Helical" evidence="8">
    <location>
        <begin position="12"/>
        <end position="34"/>
    </location>
</feature>
<keyword evidence="7" id="KW-0902">Two-component regulatory system</keyword>
<dbReference type="InterPro" id="IPR036890">
    <property type="entry name" value="HATPase_C_sf"/>
</dbReference>
<dbReference type="InterPro" id="IPR011712">
    <property type="entry name" value="Sig_transdc_His_kin_sub3_dim/P"/>
</dbReference>
<dbReference type="InterPro" id="IPR003594">
    <property type="entry name" value="HATPase_dom"/>
</dbReference>
<evidence type="ECO:0000256" key="6">
    <source>
        <dbReference type="ARBA" id="ARBA00022840"/>
    </source>
</evidence>
<evidence type="ECO:0000256" key="1">
    <source>
        <dbReference type="ARBA" id="ARBA00000085"/>
    </source>
</evidence>
<evidence type="ECO:0000256" key="5">
    <source>
        <dbReference type="ARBA" id="ARBA00022777"/>
    </source>
</evidence>
<feature type="transmembrane region" description="Helical" evidence="8">
    <location>
        <begin position="245"/>
        <end position="264"/>
    </location>
</feature>
<evidence type="ECO:0000256" key="7">
    <source>
        <dbReference type="ARBA" id="ARBA00023012"/>
    </source>
</evidence>
<dbReference type="RefSeq" id="WP_005550395.1">
    <property type="nucleotide sequence ID" value="NZ_JAMDNA010000041.1"/>
</dbReference>
<feature type="transmembrane region" description="Helical" evidence="8">
    <location>
        <begin position="309"/>
        <end position="330"/>
    </location>
</feature>
<feature type="transmembrane region" description="Helical" evidence="8">
    <location>
        <begin position="209"/>
        <end position="233"/>
    </location>
</feature>
<evidence type="ECO:0000256" key="8">
    <source>
        <dbReference type="SAM" id="Phobius"/>
    </source>
</evidence>
<dbReference type="CDD" id="cd16917">
    <property type="entry name" value="HATPase_UhpB-NarQ-NarX-like"/>
    <property type="match status" value="1"/>
</dbReference>
<dbReference type="Pfam" id="PF07730">
    <property type="entry name" value="HisKA_3"/>
    <property type="match status" value="1"/>
</dbReference>
<dbReference type="SUPFAM" id="SSF55874">
    <property type="entry name" value="ATPase domain of HSP90 chaperone/DNA topoisomerase II/histidine kinase"/>
    <property type="match status" value="1"/>
</dbReference>
<feature type="transmembrane region" description="Helical" evidence="8">
    <location>
        <begin position="146"/>
        <end position="164"/>
    </location>
</feature>
<keyword evidence="6" id="KW-0067">ATP-binding</keyword>
<dbReference type="InterPro" id="IPR005467">
    <property type="entry name" value="His_kinase_dom"/>
</dbReference>
<comment type="caution">
    <text evidence="10">The sequence shown here is derived from an EMBL/GenBank/DDBJ whole genome shotgun (WGS) entry which is preliminary data.</text>
</comment>
<proteinExistence type="predicted"/>
<organism evidence="10 11">
    <name type="scientific">Paenibacillus alvei</name>
    <name type="common">Bacillus alvei</name>
    <dbReference type="NCBI Taxonomy" id="44250"/>
    <lineage>
        <taxon>Bacteria</taxon>
        <taxon>Bacillati</taxon>
        <taxon>Bacillota</taxon>
        <taxon>Bacilli</taxon>
        <taxon>Bacillales</taxon>
        <taxon>Paenibacillaceae</taxon>
        <taxon>Paenibacillus</taxon>
    </lineage>
</organism>
<feature type="domain" description="Histidine kinase" evidence="9">
    <location>
        <begin position="683"/>
        <end position="771"/>
    </location>
</feature>
<dbReference type="Gene3D" id="3.30.565.10">
    <property type="entry name" value="Histidine kinase-like ATPase, C-terminal domain"/>
    <property type="match status" value="1"/>
</dbReference>
<dbReference type="GO" id="GO:0016301">
    <property type="term" value="F:kinase activity"/>
    <property type="evidence" value="ECO:0007669"/>
    <property type="project" value="UniProtKB-KW"/>
</dbReference>
<feature type="transmembrane region" description="Helical" evidence="8">
    <location>
        <begin position="372"/>
        <end position="391"/>
    </location>
</feature>
<accession>A0ABT4H6E3</accession>
<dbReference type="Pfam" id="PF02518">
    <property type="entry name" value="HATPase_c"/>
    <property type="match status" value="1"/>
</dbReference>
<dbReference type="Proteomes" id="UP001527181">
    <property type="component" value="Unassembled WGS sequence"/>
</dbReference>
<name>A0ABT4H6E3_PAEAL</name>
<evidence type="ECO:0000256" key="4">
    <source>
        <dbReference type="ARBA" id="ARBA00022741"/>
    </source>
</evidence>
<sequence length="780" mass="89993">MYKSSHIKRIFIAFTVMSILILHSWTSYICYHFPYTGIEILQNTSNQWVISEFYSGGTGEKIGLAIRDEVIRIDNEPVDQHFTVWKWGTIEQVKSIAVNRNGIHLTFETDSQGSGLSPRYFLGFIAEILFIALAGLLYFKARPSSSVTYLIAGFTLIGLAFMCAEASAREDTMAKFIINTAMSIIPFLFAHFIIVFLKERGYLPISIRWIRYVYIILVLLGVTRLAYFLPISFISIYKSYHIMDLGSFSVGCLFTLWLLTYVYLKKRHENSYPAVIIKTIWISFVLSFAPFLMLSVVPDMVWGTSLLDYSYSSFFILLFPVSFTYFVFTNKLFNIDMIVNRILFLFCLAFVPSLIITISMTVFVAAHPTPTQSIISFATVFLVICGVIVLLDKSHQHLTGMLFPGRYRLVISFNRIINNLRYLKSFEDIQRVLLPDLCDTLGIPSASIRLRSQNDVRMVDCDDMDCDEIESGINTGQLLTANYRILRMNEEPGFSSHLILAYKSSGTLFSKEELRCITHFIGYLSIVVENVYLIEKLSLRVNDLLEDLNTSNETIHDVAWLRRSVFQLQEKERQRIASDLHDTVMQDLFFAKQRLTSLQSKQFPKMNMNEELQELTEYIEIINQNLRETTYQVYPYLLQEMGFSTAIHHLFETQRFDCTFQLHLQIDPLANNDLFELDFQLLLFRTSQELLSNARKHSQATHVSFHFTMDEYHFILEYDDDGIGLNHRVQDTSGIGLTQMKNRIISFSGKIHIKTVEEEGLSIRITIPKPIRGISHAKVH</sequence>
<evidence type="ECO:0000259" key="9">
    <source>
        <dbReference type="PROSITE" id="PS50109"/>
    </source>
</evidence>
<keyword evidence="3" id="KW-0808">Transferase</keyword>
<dbReference type="PROSITE" id="PS50109">
    <property type="entry name" value="HIS_KIN"/>
    <property type="match status" value="1"/>
</dbReference>
<keyword evidence="8" id="KW-0812">Transmembrane</keyword>
<feature type="transmembrane region" description="Helical" evidence="8">
    <location>
        <begin position="276"/>
        <end position="297"/>
    </location>
</feature>
<keyword evidence="11" id="KW-1185">Reference proteome</keyword>
<keyword evidence="8" id="KW-1133">Transmembrane helix</keyword>
<keyword evidence="8" id="KW-0472">Membrane</keyword>
<dbReference type="Gene3D" id="1.20.5.1930">
    <property type="match status" value="1"/>
</dbReference>
<dbReference type="PANTHER" id="PTHR24421">
    <property type="entry name" value="NITRATE/NITRITE SENSOR PROTEIN NARX-RELATED"/>
    <property type="match status" value="1"/>
</dbReference>
<evidence type="ECO:0000313" key="11">
    <source>
        <dbReference type="Proteomes" id="UP001527181"/>
    </source>
</evidence>
<protein>
    <recommendedName>
        <fullName evidence="2">histidine kinase</fullName>
        <ecNumber evidence="2">2.7.13.3</ecNumber>
    </recommendedName>
</protein>
<gene>
    <name evidence="10" type="ORF">M5X12_27895</name>
</gene>
<comment type="catalytic activity">
    <reaction evidence="1">
        <text>ATP + protein L-histidine = ADP + protein N-phospho-L-histidine.</text>
        <dbReference type="EC" id="2.7.13.3"/>
    </reaction>
</comment>
<feature type="transmembrane region" description="Helical" evidence="8">
    <location>
        <begin position="176"/>
        <end position="197"/>
    </location>
</feature>
<dbReference type="InterPro" id="IPR050482">
    <property type="entry name" value="Sensor_HK_TwoCompSys"/>
</dbReference>
<dbReference type="EMBL" id="JAMDNP010000087">
    <property type="protein sequence ID" value="MCY9764323.1"/>
    <property type="molecule type" value="Genomic_DNA"/>
</dbReference>
<evidence type="ECO:0000256" key="3">
    <source>
        <dbReference type="ARBA" id="ARBA00022679"/>
    </source>
</evidence>
<feature type="transmembrane region" description="Helical" evidence="8">
    <location>
        <begin position="120"/>
        <end position="139"/>
    </location>
</feature>
<reference evidence="10 11" key="1">
    <citation type="submission" date="2022-05" db="EMBL/GenBank/DDBJ databases">
        <title>Genome Sequencing of Bee-Associated Microbes.</title>
        <authorList>
            <person name="Dunlap C."/>
        </authorList>
    </citation>
    <scope>NUCLEOTIDE SEQUENCE [LARGE SCALE GENOMIC DNA]</scope>
    <source>
        <strain evidence="10 11">NRRL B-04010</strain>
    </source>
</reference>